<dbReference type="GO" id="GO:0016491">
    <property type="term" value="F:oxidoreductase activity"/>
    <property type="evidence" value="ECO:0007669"/>
    <property type="project" value="InterPro"/>
</dbReference>
<dbReference type="InterPro" id="IPR020843">
    <property type="entry name" value="ER"/>
</dbReference>
<dbReference type="InterPro" id="IPR036291">
    <property type="entry name" value="NAD(P)-bd_dom_sf"/>
</dbReference>
<sequence>MSGQTASLVRAAWYRETGPASSVLEVGDLPDGMIGTPGPGDVALRIHASGINPADVKRRAGWGGLSMTHELIVPHADGAGVIEAVGESVTGFEPGDRVWMRNAQGGYGEAGRAYGTAAERICLPAEQVFKLPSSLDFAAGACLGIPALTAYDAVFADGSVGGKTVLVTGAAGAVGHFAAQFALSAGARVIATVSDAEKAAHVQSCGVDDIIMRHDEDVVARVLDLTDGRGVDRVVEVDFGANLEATRRLLKPHSVVAAYSSTAVPEPVLPYYDFAFCGATLRFVQGFLLTPDVLSNATTFIDGLAETGKLQVAIAARFPLERIAEAHEMVEGGTAIGNVVIEVP</sequence>
<dbReference type="InterPro" id="IPR013154">
    <property type="entry name" value="ADH-like_N"/>
</dbReference>
<dbReference type="SUPFAM" id="SSF51735">
    <property type="entry name" value="NAD(P)-binding Rossmann-fold domains"/>
    <property type="match status" value="1"/>
</dbReference>
<feature type="domain" description="Enoyl reductase (ER)" evidence="2">
    <location>
        <begin position="22"/>
        <end position="341"/>
    </location>
</feature>
<name>A0A9X3ZJA0_9HYPH</name>
<organism evidence="3 4">
    <name type="scientific">Hoeflea prorocentri</name>
    <dbReference type="NCBI Taxonomy" id="1922333"/>
    <lineage>
        <taxon>Bacteria</taxon>
        <taxon>Pseudomonadati</taxon>
        <taxon>Pseudomonadota</taxon>
        <taxon>Alphaproteobacteria</taxon>
        <taxon>Hyphomicrobiales</taxon>
        <taxon>Rhizobiaceae</taxon>
        <taxon>Hoeflea</taxon>
    </lineage>
</organism>
<evidence type="ECO:0000256" key="1">
    <source>
        <dbReference type="ARBA" id="ARBA00022857"/>
    </source>
</evidence>
<dbReference type="InterPro" id="IPR011032">
    <property type="entry name" value="GroES-like_sf"/>
</dbReference>
<dbReference type="SUPFAM" id="SSF50129">
    <property type="entry name" value="GroES-like"/>
    <property type="match status" value="1"/>
</dbReference>
<dbReference type="CDD" id="cd08253">
    <property type="entry name" value="zeta_crystallin"/>
    <property type="match status" value="1"/>
</dbReference>
<accession>A0A9X3ZJA0</accession>
<dbReference type="Pfam" id="PF08240">
    <property type="entry name" value="ADH_N"/>
    <property type="match status" value="1"/>
</dbReference>
<comment type="caution">
    <text evidence="3">The sequence shown here is derived from an EMBL/GenBank/DDBJ whole genome shotgun (WGS) entry which is preliminary data.</text>
</comment>
<protein>
    <submittedName>
        <fullName evidence="3">NADPH:quinone reductase</fullName>
    </submittedName>
</protein>
<keyword evidence="1" id="KW-0521">NADP</keyword>
<dbReference type="RefSeq" id="WP_267991903.1">
    <property type="nucleotide sequence ID" value="NZ_JAPJZI010000001.1"/>
</dbReference>
<dbReference type="EMBL" id="JAPJZI010000001">
    <property type="protein sequence ID" value="MDA5400390.1"/>
    <property type="molecule type" value="Genomic_DNA"/>
</dbReference>
<proteinExistence type="predicted"/>
<dbReference type="Gene3D" id="3.90.180.10">
    <property type="entry name" value="Medium-chain alcohol dehydrogenases, catalytic domain"/>
    <property type="match status" value="1"/>
</dbReference>
<evidence type="ECO:0000259" key="2">
    <source>
        <dbReference type="SMART" id="SM00829"/>
    </source>
</evidence>
<dbReference type="Gene3D" id="3.40.50.720">
    <property type="entry name" value="NAD(P)-binding Rossmann-like Domain"/>
    <property type="match status" value="1"/>
</dbReference>
<keyword evidence="4" id="KW-1185">Reference proteome</keyword>
<dbReference type="Pfam" id="PF00107">
    <property type="entry name" value="ADH_zinc_N"/>
    <property type="match status" value="1"/>
</dbReference>
<gene>
    <name evidence="3" type="ORF">OQ273_17575</name>
</gene>
<dbReference type="PANTHER" id="PTHR44154:SF1">
    <property type="entry name" value="QUINONE OXIDOREDUCTASE"/>
    <property type="match status" value="1"/>
</dbReference>
<dbReference type="PANTHER" id="PTHR44154">
    <property type="entry name" value="QUINONE OXIDOREDUCTASE"/>
    <property type="match status" value="1"/>
</dbReference>
<reference evidence="3" key="1">
    <citation type="submission" date="2022-11" db="EMBL/GenBank/DDBJ databases">
        <title>Draft genome sequence of Hoeflea poritis E7-10 and Hoeflea prorocentri PM5-8, separated from scleractinian coral Porites lutea and marine dinoflagellate.</title>
        <authorList>
            <person name="Zhang G."/>
            <person name="Wei Q."/>
            <person name="Cai L."/>
        </authorList>
    </citation>
    <scope>NUCLEOTIDE SEQUENCE</scope>
    <source>
        <strain evidence="3">PM5-8</strain>
    </source>
</reference>
<dbReference type="InterPro" id="IPR013149">
    <property type="entry name" value="ADH-like_C"/>
</dbReference>
<evidence type="ECO:0000313" key="4">
    <source>
        <dbReference type="Proteomes" id="UP001151234"/>
    </source>
</evidence>
<evidence type="ECO:0000313" key="3">
    <source>
        <dbReference type="EMBL" id="MDA5400390.1"/>
    </source>
</evidence>
<dbReference type="SMART" id="SM00829">
    <property type="entry name" value="PKS_ER"/>
    <property type="match status" value="1"/>
</dbReference>
<dbReference type="Proteomes" id="UP001151234">
    <property type="component" value="Unassembled WGS sequence"/>
</dbReference>
<dbReference type="AlphaFoldDB" id="A0A9X3ZJA0"/>
<dbReference type="InterPro" id="IPR051603">
    <property type="entry name" value="Zinc-ADH_QOR/CCCR"/>
</dbReference>